<evidence type="ECO:0000256" key="2">
    <source>
        <dbReference type="ARBA" id="ARBA00023235"/>
    </source>
</evidence>
<gene>
    <name evidence="4" type="primary">rluB_17</name>
    <name evidence="4" type="ORF">SDC9_82439</name>
</gene>
<dbReference type="NCBIfam" id="TIGR00093">
    <property type="entry name" value="pseudouridine synthase"/>
    <property type="match status" value="1"/>
</dbReference>
<dbReference type="SUPFAM" id="SSF55174">
    <property type="entry name" value="Alpha-L RNA-binding motif"/>
    <property type="match status" value="1"/>
</dbReference>
<keyword evidence="2 4" id="KW-0413">Isomerase</keyword>
<comment type="similarity">
    <text evidence="1">Belongs to the pseudouridine synthase RsuA family.</text>
</comment>
<dbReference type="InterPro" id="IPR050343">
    <property type="entry name" value="RsuA_PseudoU_synthase"/>
</dbReference>
<dbReference type="FunFam" id="3.10.290.10:FF:000003">
    <property type="entry name" value="Pseudouridine synthase"/>
    <property type="match status" value="1"/>
</dbReference>
<dbReference type="InterPro" id="IPR002942">
    <property type="entry name" value="S4_RNA-bd"/>
</dbReference>
<dbReference type="PANTHER" id="PTHR47683:SF2">
    <property type="entry name" value="RNA-BINDING S4 DOMAIN-CONTAINING PROTEIN"/>
    <property type="match status" value="1"/>
</dbReference>
<evidence type="ECO:0000313" key="4">
    <source>
        <dbReference type="EMBL" id="MPM35845.1"/>
    </source>
</evidence>
<dbReference type="InterPro" id="IPR000748">
    <property type="entry name" value="PsdUridine_synth_RsuA/RluB/E/F"/>
</dbReference>
<dbReference type="InterPro" id="IPR018496">
    <property type="entry name" value="PsdUridine_synth_RsuA/RluB_CS"/>
</dbReference>
<dbReference type="Pfam" id="PF00849">
    <property type="entry name" value="PseudoU_synth_2"/>
    <property type="match status" value="1"/>
</dbReference>
<dbReference type="InterPro" id="IPR020094">
    <property type="entry name" value="TruA/RsuA/RluB/E/F_N"/>
</dbReference>
<dbReference type="PROSITE" id="PS50889">
    <property type="entry name" value="S4"/>
    <property type="match status" value="1"/>
</dbReference>
<accession>A0A644Z4K6</accession>
<dbReference type="InterPro" id="IPR020103">
    <property type="entry name" value="PsdUridine_synth_cat_dom_sf"/>
</dbReference>
<reference evidence="4" key="1">
    <citation type="submission" date="2019-08" db="EMBL/GenBank/DDBJ databases">
        <authorList>
            <person name="Kucharzyk K."/>
            <person name="Murdoch R.W."/>
            <person name="Higgins S."/>
            <person name="Loffler F."/>
        </authorList>
    </citation>
    <scope>NUCLEOTIDE SEQUENCE</scope>
</reference>
<protein>
    <submittedName>
        <fullName evidence="4">Ribosomal large subunit pseudouridine synthase B</fullName>
        <ecNumber evidence="4">5.4.99.22</ecNumber>
    </submittedName>
</protein>
<dbReference type="InterPro" id="IPR042092">
    <property type="entry name" value="PsdUridine_s_RsuA/RluB/E/F_cat"/>
</dbReference>
<evidence type="ECO:0000256" key="1">
    <source>
        <dbReference type="ARBA" id="ARBA00008348"/>
    </source>
</evidence>
<dbReference type="PROSITE" id="PS01149">
    <property type="entry name" value="PSI_RSU"/>
    <property type="match status" value="1"/>
</dbReference>
<dbReference type="Gene3D" id="3.30.70.1560">
    <property type="entry name" value="Alpha-L RNA-binding motif"/>
    <property type="match status" value="1"/>
</dbReference>
<dbReference type="EC" id="5.4.99.22" evidence="4"/>
<proteinExistence type="inferred from homology"/>
<name>A0A644Z4K6_9ZZZZ</name>
<dbReference type="GO" id="GO:0001522">
    <property type="term" value="P:pseudouridine synthesis"/>
    <property type="evidence" value="ECO:0007669"/>
    <property type="project" value="InterPro"/>
</dbReference>
<dbReference type="CDD" id="cd02870">
    <property type="entry name" value="PseudoU_synth_RsuA_like"/>
    <property type="match status" value="1"/>
</dbReference>
<feature type="domain" description="RNA-binding S4" evidence="3">
    <location>
        <begin position="3"/>
        <end position="60"/>
    </location>
</feature>
<comment type="caution">
    <text evidence="4">The sequence shown here is derived from an EMBL/GenBank/DDBJ whole genome shotgun (WGS) entry which is preliminary data.</text>
</comment>
<sequence length="238" mass="26776">MELRLQKYIADCGVCSRRAAEELITAGKVTVNGVKAQLGQKVGPDDVVMLDGKVLRHEAHEFTYIMLNKPRGYITTLTDEEGRHCVADLLEGIEARVVPIGRLDRNSEGLLLLSDDGDLVYKLTHPSHDVPKRYLATLRGHTGGDVLDKLRGDIVLDGHKLRPVEIEVLFNDLDRSVLQFTLYEGRNRQIRRMCEEAGAEVIRLKRVAVGDLRLAEVKPGKWRHLTAEEVAYLKEMTT</sequence>
<dbReference type="InterPro" id="IPR006145">
    <property type="entry name" value="PsdUridine_synth_RsuA/RluA"/>
</dbReference>
<evidence type="ECO:0000259" key="3">
    <source>
        <dbReference type="SMART" id="SM00363"/>
    </source>
</evidence>
<organism evidence="4">
    <name type="scientific">bioreactor metagenome</name>
    <dbReference type="NCBI Taxonomy" id="1076179"/>
    <lineage>
        <taxon>unclassified sequences</taxon>
        <taxon>metagenomes</taxon>
        <taxon>ecological metagenomes</taxon>
    </lineage>
</organism>
<dbReference type="Pfam" id="PF01479">
    <property type="entry name" value="S4"/>
    <property type="match status" value="1"/>
</dbReference>
<dbReference type="Gene3D" id="3.10.290.10">
    <property type="entry name" value="RNA-binding S4 domain"/>
    <property type="match status" value="1"/>
</dbReference>
<dbReference type="Gene3D" id="3.30.70.580">
    <property type="entry name" value="Pseudouridine synthase I, catalytic domain, N-terminal subdomain"/>
    <property type="match status" value="1"/>
</dbReference>
<dbReference type="InterPro" id="IPR036986">
    <property type="entry name" value="S4_RNA-bd_sf"/>
</dbReference>
<dbReference type="AlphaFoldDB" id="A0A644Z4K6"/>
<dbReference type="SMART" id="SM00363">
    <property type="entry name" value="S4"/>
    <property type="match status" value="1"/>
</dbReference>
<dbReference type="SUPFAM" id="SSF55120">
    <property type="entry name" value="Pseudouridine synthase"/>
    <property type="match status" value="1"/>
</dbReference>
<dbReference type="PANTHER" id="PTHR47683">
    <property type="entry name" value="PSEUDOURIDINE SYNTHASE FAMILY PROTEIN-RELATED"/>
    <property type="match status" value="1"/>
</dbReference>
<dbReference type="GO" id="GO:0003723">
    <property type="term" value="F:RNA binding"/>
    <property type="evidence" value="ECO:0007669"/>
    <property type="project" value="InterPro"/>
</dbReference>
<dbReference type="EMBL" id="VSSQ01007416">
    <property type="protein sequence ID" value="MPM35845.1"/>
    <property type="molecule type" value="Genomic_DNA"/>
</dbReference>
<dbReference type="GO" id="GO:0160139">
    <property type="term" value="F:23S rRNA pseudouridine(2605) synthase activity"/>
    <property type="evidence" value="ECO:0007669"/>
    <property type="project" value="UniProtKB-EC"/>
</dbReference>
<dbReference type="GO" id="GO:0006364">
    <property type="term" value="P:rRNA processing"/>
    <property type="evidence" value="ECO:0007669"/>
    <property type="project" value="UniProtKB-ARBA"/>
</dbReference>
<dbReference type="CDD" id="cd00165">
    <property type="entry name" value="S4"/>
    <property type="match status" value="1"/>
</dbReference>